<feature type="domain" description="EamA" evidence="8">
    <location>
        <begin position="9"/>
        <end position="137"/>
    </location>
</feature>
<evidence type="ECO:0000256" key="3">
    <source>
        <dbReference type="ARBA" id="ARBA00022475"/>
    </source>
</evidence>
<feature type="transmembrane region" description="Helical" evidence="7">
    <location>
        <begin position="144"/>
        <end position="164"/>
    </location>
</feature>
<dbReference type="InterPro" id="IPR000620">
    <property type="entry name" value="EamA_dom"/>
</dbReference>
<feature type="domain" description="EamA" evidence="8">
    <location>
        <begin position="146"/>
        <end position="278"/>
    </location>
</feature>
<dbReference type="GO" id="GO:0005886">
    <property type="term" value="C:plasma membrane"/>
    <property type="evidence" value="ECO:0007669"/>
    <property type="project" value="UniProtKB-SubCell"/>
</dbReference>
<keyword evidence="4 7" id="KW-0812">Transmembrane</keyword>
<dbReference type="OrthoDB" id="9804865at2"/>
<feature type="transmembrane region" description="Helical" evidence="7">
    <location>
        <begin position="34"/>
        <end position="54"/>
    </location>
</feature>
<keyword evidence="3" id="KW-1003">Cell membrane</keyword>
<evidence type="ECO:0000313" key="9">
    <source>
        <dbReference type="EMBL" id="RRJ24211.1"/>
    </source>
</evidence>
<comment type="caution">
    <text evidence="9">The sequence shown here is derived from an EMBL/GenBank/DDBJ whole genome shotgun (WGS) entry which is preliminary data.</text>
</comment>
<dbReference type="RefSeq" id="WP_128675250.1">
    <property type="nucleotide sequence ID" value="NZ_RRCO01000009.1"/>
</dbReference>
<dbReference type="PANTHER" id="PTHR42920:SF5">
    <property type="entry name" value="EAMA DOMAIN-CONTAINING PROTEIN"/>
    <property type="match status" value="1"/>
</dbReference>
<evidence type="ECO:0000256" key="7">
    <source>
        <dbReference type="SAM" id="Phobius"/>
    </source>
</evidence>
<evidence type="ECO:0000256" key="1">
    <source>
        <dbReference type="ARBA" id="ARBA00004651"/>
    </source>
</evidence>
<feature type="transmembrane region" description="Helical" evidence="7">
    <location>
        <begin position="66"/>
        <end position="89"/>
    </location>
</feature>
<dbReference type="InterPro" id="IPR037185">
    <property type="entry name" value="EmrE-like"/>
</dbReference>
<dbReference type="SUPFAM" id="SSF103481">
    <property type="entry name" value="Multidrug resistance efflux transporter EmrE"/>
    <property type="match status" value="2"/>
</dbReference>
<feature type="transmembrane region" description="Helical" evidence="7">
    <location>
        <begin position="176"/>
        <end position="196"/>
    </location>
</feature>
<keyword evidence="10" id="KW-1185">Reference proteome</keyword>
<keyword evidence="6 7" id="KW-0472">Membrane</keyword>
<accession>A0A3P3QSG0</accession>
<feature type="transmembrane region" description="Helical" evidence="7">
    <location>
        <begin position="240"/>
        <end position="258"/>
    </location>
</feature>
<evidence type="ECO:0000256" key="2">
    <source>
        <dbReference type="ARBA" id="ARBA00007362"/>
    </source>
</evidence>
<protein>
    <submittedName>
        <fullName evidence="9">DMT family transporter</fullName>
    </submittedName>
</protein>
<dbReference type="InterPro" id="IPR051258">
    <property type="entry name" value="Diverse_Substrate_Transporter"/>
</dbReference>
<dbReference type="PANTHER" id="PTHR42920">
    <property type="entry name" value="OS03G0707200 PROTEIN-RELATED"/>
    <property type="match status" value="1"/>
</dbReference>
<evidence type="ECO:0000256" key="5">
    <source>
        <dbReference type="ARBA" id="ARBA00022989"/>
    </source>
</evidence>
<dbReference type="EMBL" id="RRCO01000009">
    <property type="protein sequence ID" value="RRJ24211.1"/>
    <property type="molecule type" value="Genomic_DNA"/>
</dbReference>
<organism evidence="9 10">
    <name type="scientific">Lachnoanaerobaculum gingivalis</name>
    <dbReference type="NCBI Taxonomy" id="2490855"/>
    <lineage>
        <taxon>Bacteria</taxon>
        <taxon>Bacillati</taxon>
        <taxon>Bacillota</taxon>
        <taxon>Clostridia</taxon>
        <taxon>Lachnospirales</taxon>
        <taxon>Lachnospiraceae</taxon>
        <taxon>Lachnoanaerobaculum</taxon>
    </lineage>
</organism>
<evidence type="ECO:0000256" key="6">
    <source>
        <dbReference type="ARBA" id="ARBA00023136"/>
    </source>
</evidence>
<reference evidence="9 10" key="1">
    <citation type="submission" date="2018-11" db="EMBL/GenBank/DDBJ databases">
        <title>Genome sequencing of Lachnoanaerobaculum sp. KCOM 2030 (= ChDC B114).</title>
        <authorList>
            <person name="Kook J.-K."/>
            <person name="Park S.-N."/>
            <person name="Lim Y.K."/>
        </authorList>
    </citation>
    <scope>NUCLEOTIDE SEQUENCE [LARGE SCALE GENOMIC DNA]</scope>
    <source>
        <strain evidence="9 10">KCOM 2030</strain>
    </source>
</reference>
<evidence type="ECO:0000256" key="4">
    <source>
        <dbReference type="ARBA" id="ARBA00022692"/>
    </source>
</evidence>
<evidence type="ECO:0000259" key="8">
    <source>
        <dbReference type="Pfam" id="PF00892"/>
    </source>
</evidence>
<comment type="subcellular location">
    <subcellularLocation>
        <location evidence="1">Cell membrane</location>
        <topology evidence="1">Multi-pass membrane protein</topology>
    </subcellularLocation>
</comment>
<proteinExistence type="inferred from homology"/>
<evidence type="ECO:0000313" key="10">
    <source>
        <dbReference type="Proteomes" id="UP000272490"/>
    </source>
</evidence>
<gene>
    <name evidence="9" type="ORF">EHV10_14405</name>
</gene>
<dbReference type="Pfam" id="PF00892">
    <property type="entry name" value="EamA"/>
    <property type="match status" value="2"/>
</dbReference>
<keyword evidence="5 7" id="KW-1133">Transmembrane helix</keyword>
<feature type="transmembrane region" description="Helical" evidence="7">
    <location>
        <begin position="95"/>
        <end position="113"/>
    </location>
</feature>
<name>A0A3P3QSG0_9FIRM</name>
<dbReference type="Proteomes" id="UP000272490">
    <property type="component" value="Unassembled WGS sequence"/>
</dbReference>
<feature type="transmembrane region" description="Helical" evidence="7">
    <location>
        <begin position="120"/>
        <end position="138"/>
    </location>
</feature>
<feature type="transmembrane region" description="Helical" evidence="7">
    <location>
        <begin position="264"/>
        <end position="282"/>
    </location>
</feature>
<feature type="transmembrane region" description="Helical" evidence="7">
    <location>
        <begin position="208"/>
        <end position="228"/>
    </location>
</feature>
<dbReference type="AlphaFoldDB" id="A0A3P3QSG0"/>
<comment type="similarity">
    <text evidence="2">Belongs to the EamA transporter family.</text>
</comment>
<sequence>MNREKIQAFLALFTATFFWASAYIFVKQLLEDVSPYMILSLRFSFAAIILVFIYNKKLLKINFEILKAGIIMGIFLFGEFFTFTVGLQYTTTSRSSLLIASYIILLPPAYLVIMRKRPSLSDIIVSVICMIGVSFILGNNLGSFHIGDIYCILCAVDYALYIVISSKYSKLYDSGILNVLQVSTTAVLSILSLVLIGNNRFSLSPADSFQLIYLTIFCTTLPFFLILYGMKHVSATTSGVLLSLESVMAAFMGIILLHESFTPNLIIGGAIVIFSFILSEVLPKIIRN</sequence>